<dbReference type="PANTHER" id="PTHR44051:SF14">
    <property type="entry name" value="GLUTATHIONE S-TRANSFERASE II"/>
    <property type="match status" value="1"/>
</dbReference>
<gene>
    <name evidence="5" type="ORF">M422DRAFT_261628</name>
</gene>
<dbReference type="PANTHER" id="PTHR44051">
    <property type="entry name" value="GLUTATHIONE S-TRANSFERASE-RELATED"/>
    <property type="match status" value="1"/>
</dbReference>
<dbReference type="InterPro" id="IPR004045">
    <property type="entry name" value="Glutathione_S-Trfase_N"/>
</dbReference>
<dbReference type="SFLD" id="SFLDG00358">
    <property type="entry name" value="Main_(cytGST)"/>
    <property type="match status" value="1"/>
</dbReference>
<dbReference type="HOGENOM" id="CLU_011226_14_2_1"/>
<dbReference type="Pfam" id="PF02798">
    <property type="entry name" value="GST_N"/>
    <property type="match status" value="1"/>
</dbReference>
<comment type="similarity">
    <text evidence="1 2">Belongs to the GST superfamily.</text>
</comment>
<reference evidence="5 6" key="1">
    <citation type="submission" date="2014-06" db="EMBL/GenBank/DDBJ databases">
        <title>Evolutionary Origins and Diversification of the Mycorrhizal Mutualists.</title>
        <authorList>
            <consortium name="DOE Joint Genome Institute"/>
            <consortium name="Mycorrhizal Genomics Consortium"/>
            <person name="Kohler A."/>
            <person name="Kuo A."/>
            <person name="Nagy L.G."/>
            <person name="Floudas D."/>
            <person name="Copeland A."/>
            <person name="Barry K.W."/>
            <person name="Cichocki N."/>
            <person name="Veneault-Fourrey C."/>
            <person name="LaButti K."/>
            <person name="Lindquist E.A."/>
            <person name="Lipzen A."/>
            <person name="Lundell T."/>
            <person name="Morin E."/>
            <person name="Murat C."/>
            <person name="Riley R."/>
            <person name="Ohm R."/>
            <person name="Sun H."/>
            <person name="Tunlid A."/>
            <person name="Henrissat B."/>
            <person name="Grigoriev I.V."/>
            <person name="Hibbett D.S."/>
            <person name="Martin F."/>
        </authorList>
    </citation>
    <scope>NUCLEOTIDE SEQUENCE [LARGE SCALE GENOMIC DNA]</scope>
    <source>
        <strain evidence="5 6">SS14</strain>
    </source>
</reference>
<dbReference type="Proteomes" id="UP000054279">
    <property type="component" value="Unassembled WGS sequence"/>
</dbReference>
<dbReference type="SFLD" id="SFLDS00019">
    <property type="entry name" value="Glutathione_Transferase_(cytos"/>
    <property type="match status" value="1"/>
</dbReference>
<dbReference type="SFLD" id="SFLDG01151">
    <property type="entry name" value="Main.2:_Nu-like"/>
    <property type="match status" value="1"/>
</dbReference>
<evidence type="ECO:0000313" key="6">
    <source>
        <dbReference type="Proteomes" id="UP000054279"/>
    </source>
</evidence>
<dbReference type="Pfam" id="PF00043">
    <property type="entry name" value="GST_C"/>
    <property type="match status" value="1"/>
</dbReference>
<dbReference type="CDD" id="cd03048">
    <property type="entry name" value="GST_N_Ure2p_like"/>
    <property type="match status" value="1"/>
</dbReference>
<evidence type="ECO:0008006" key="7">
    <source>
        <dbReference type="Google" id="ProtNLM"/>
    </source>
</evidence>
<evidence type="ECO:0000313" key="5">
    <source>
        <dbReference type="EMBL" id="KIJ36082.1"/>
    </source>
</evidence>
<evidence type="ECO:0000256" key="1">
    <source>
        <dbReference type="ARBA" id="ARBA00007409"/>
    </source>
</evidence>
<dbReference type="EMBL" id="KN837182">
    <property type="protein sequence ID" value="KIJ36082.1"/>
    <property type="molecule type" value="Genomic_DNA"/>
</dbReference>
<dbReference type="InterPro" id="IPR036249">
    <property type="entry name" value="Thioredoxin-like_sf"/>
</dbReference>
<dbReference type="InterPro" id="IPR036282">
    <property type="entry name" value="Glutathione-S-Trfase_C_sf"/>
</dbReference>
<dbReference type="InterPro" id="IPR010987">
    <property type="entry name" value="Glutathione-S-Trfase_C-like"/>
</dbReference>
<evidence type="ECO:0000259" key="3">
    <source>
        <dbReference type="PROSITE" id="PS50404"/>
    </source>
</evidence>
<proteinExistence type="inferred from homology"/>
<evidence type="ECO:0000259" key="4">
    <source>
        <dbReference type="PROSITE" id="PS50405"/>
    </source>
</evidence>
<dbReference type="OrthoDB" id="422574at2759"/>
<dbReference type="PROSITE" id="PS50405">
    <property type="entry name" value="GST_CTER"/>
    <property type="match status" value="1"/>
</dbReference>
<dbReference type="SFLD" id="SFLDG01150">
    <property type="entry name" value="Main.1:_Beta-like"/>
    <property type="match status" value="1"/>
</dbReference>
<sequence>MAPKVTLFSLALPSSNPPKIVILLEELGVEYTLIRKERDDVLNGVKAEDFLKISPNGCVPALVDHTNNDFVIWESAAILLYIAERFDPLHKLIGKTLEERAEVWEWLMYQTSGLGPMQAQLFWFKVRHPVKNLDRSVYDRYENEAYRIFDVLEKHLEKHEWVALDKFTVADIAFFTRLNVATLAGLTFDKFLKLDAYVAKIKARPTVIRAYERLTAA</sequence>
<dbReference type="AlphaFoldDB" id="A0A0C9V2Y7"/>
<dbReference type="InterPro" id="IPR040079">
    <property type="entry name" value="Glutathione_S-Trfase"/>
</dbReference>
<dbReference type="Gene3D" id="1.20.1050.10">
    <property type="match status" value="1"/>
</dbReference>
<dbReference type="SUPFAM" id="SSF47616">
    <property type="entry name" value="GST C-terminal domain-like"/>
    <property type="match status" value="1"/>
</dbReference>
<keyword evidence="6" id="KW-1185">Reference proteome</keyword>
<feature type="domain" description="GST C-terminal" evidence="4">
    <location>
        <begin position="96"/>
        <end position="217"/>
    </location>
</feature>
<protein>
    <recommendedName>
        <fullName evidence="7">Glutathione transferase</fullName>
    </recommendedName>
</protein>
<accession>A0A0C9V2Y7</accession>
<dbReference type="InterPro" id="IPR004046">
    <property type="entry name" value="GST_C"/>
</dbReference>
<feature type="domain" description="GST N-terminal" evidence="3">
    <location>
        <begin position="4"/>
        <end position="90"/>
    </location>
</feature>
<dbReference type="PROSITE" id="PS50404">
    <property type="entry name" value="GST_NTER"/>
    <property type="match status" value="1"/>
</dbReference>
<name>A0A0C9V2Y7_SPHS4</name>
<dbReference type="Gene3D" id="3.40.30.10">
    <property type="entry name" value="Glutaredoxin"/>
    <property type="match status" value="1"/>
</dbReference>
<evidence type="ECO:0000256" key="2">
    <source>
        <dbReference type="RuleBase" id="RU003494"/>
    </source>
</evidence>
<dbReference type="SUPFAM" id="SSF52833">
    <property type="entry name" value="Thioredoxin-like"/>
    <property type="match status" value="1"/>
</dbReference>
<organism evidence="5 6">
    <name type="scientific">Sphaerobolus stellatus (strain SS14)</name>
    <dbReference type="NCBI Taxonomy" id="990650"/>
    <lineage>
        <taxon>Eukaryota</taxon>
        <taxon>Fungi</taxon>
        <taxon>Dikarya</taxon>
        <taxon>Basidiomycota</taxon>
        <taxon>Agaricomycotina</taxon>
        <taxon>Agaricomycetes</taxon>
        <taxon>Phallomycetidae</taxon>
        <taxon>Geastrales</taxon>
        <taxon>Sphaerobolaceae</taxon>
        <taxon>Sphaerobolus</taxon>
    </lineage>
</organism>